<evidence type="ECO:0000313" key="3">
    <source>
        <dbReference type="Proteomes" id="UP000294225"/>
    </source>
</evidence>
<protein>
    <submittedName>
        <fullName evidence="2">Uncharacterized protein</fullName>
    </submittedName>
</protein>
<organism evidence="2 3">
    <name type="scientific">Kribbella speibonae</name>
    <dbReference type="NCBI Taxonomy" id="1572660"/>
    <lineage>
        <taxon>Bacteria</taxon>
        <taxon>Bacillati</taxon>
        <taxon>Actinomycetota</taxon>
        <taxon>Actinomycetes</taxon>
        <taxon>Propionibacteriales</taxon>
        <taxon>Kribbellaceae</taxon>
        <taxon>Kribbella</taxon>
    </lineage>
</organism>
<comment type="caution">
    <text evidence="2">The sequence shown here is derived from an EMBL/GenBank/DDBJ whole genome shotgun (WGS) entry which is preliminary data.</text>
</comment>
<keyword evidence="1" id="KW-1133">Transmembrane helix</keyword>
<dbReference type="AlphaFoldDB" id="A0A4R0JJY7"/>
<feature type="transmembrane region" description="Helical" evidence="1">
    <location>
        <begin position="97"/>
        <end position="116"/>
    </location>
</feature>
<accession>A0A4R0JJY7</accession>
<evidence type="ECO:0000313" key="2">
    <source>
        <dbReference type="EMBL" id="TCC42105.1"/>
    </source>
</evidence>
<dbReference type="Proteomes" id="UP000294225">
    <property type="component" value="Unassembled WGS sequence"/>
</dbReference>
<proteinExistence type="predicted"/>
<name>A0A4R0JJY7_9ACTN</name>
<keyword evidence="1" id="KW-0472">Membrane</keyword>
<evidence type="ECO:0000256" key="1">
    <source>
        <dbReference type="SAM" id="Phobius"/>
    </source>
</evidence>
<sequence length="166" mass="17903">MSSPRKPWTVQWHVGADGTVIRQRSKGDQPHQQLYGRYTTSRRLGIAELDALDDRLARDKKVIGGFVRGLVVLTTAAFACFVVGVVLGWLGVDAARYLVAPGLIVLVGAMICAGGGHGLMMSRWHRAWGEAGFESPNPVTMSAREAHEIVGAPGAVSGRRTRVERA</sequence>
<gene>
    <name evidence="2" type="ORF">E0H92_10890</name>
</gene>
<dbReference type="EMBL" id="SJKC01000001">
    <property type="protein sequence ID" value="TCC42105.1"/>
    <property type="molecule type" value="Genomic_DNA"/>
</dbReference>
<reference evidence="2 3" key="1">
    <citation type="submission" date="2019-02" db="EMBL/GenBank/DDBJ databases">
        <title>Kribbella capetownensis sp. nov. and Kribbella speibonae sp. nov., isolated from soil.</title>
        <authorList>
            <person name="Curtis S.M."/>
            <person name="Norton I."/>
            <person name="Everest G.J."/>
            <person name="Meyers P.R."/>
        </authorList>
    </citation>
    <scope>NUCLEOTIDE SEQUENCE [LARGE SCALE GENOMIC DNA]</scope>
    <source>
        <strain evidence="2 3">YM55</strain>
    </source>
</reference>
<feature type="transmembrane region" description="Helical" evidence="1">
    <location>
        <begin position="65"/>
        <end position="91"/>
    </location>
</feature>
<dbReference type="RefSeq" id="WP_131496129.1">
    <property type="nucleotide sequence ID" value="NZ_SJKC01000001.1"/>
</dbReference>
<keyword evidence="1" id="KW-0812">Transmembrane</keyword>